<dbReference type="STRING" id="400727.A0A2T7NZH3"/>
<dbReference type="SMART" id="SM00451">
    <property type="entry name" value="ZnF_U1"/>
    <property type="match status" value="1"/>
</dbReference>
<evidence type="ECO:0000313" key="4">
    <source>
        <dbReference type="Proteomes" id="UP000245119"/>
    </source>
</evidence>
<feature type="compositionally biased region" description="Basic and acidic residues" evidence="1">
    <location>
        <begin position="595"/>
        <end position="606"/>
    </location>
</feature>
<feature type="domain" description="U1-type" evidence="2">
    <location>
        <begin position="1170"/>
        <end position="1204"/>
    </location>
</feature>
<feature type="compositionally biased region" description="Basic residues" evidence="1">
    <location>
        <begin position="11"/>
        <end position="29"/>
    </location>
</feature>
<feature type="compositionally biased region" description="Basic and acidic residues" evidence="1">
    <location>
        <begin position="36"/>
        <end position="46"/>
    </location>
</feature>
<feature type="region of interest" description="Disordered" evidence="1">
    <location>
        <begin position="1224"/>
        <end position="1417"/>
    </location>
</feature>
<evidence type="ECO:0000313" key="3">
    <source>
        <dbReference type="EMBL" id="PVD26571.1"/>
    </source>
</evidence>
<feature type="compositionally biased region" description="Polar residues" evidence="1">
    <location>
        <begin position="826"/>
        <end position="841"/>
    </location>
</feature>
<dbReference type="GO" id="GO:0005654">
    <property type="term" value="C:nucleoplasm"/>
    <property type="evidence" value="ECO:0007669"/>
    <property type="project" value="TreeGrafter"/>
</dbReference>
<reference evidence="3 4" key="1">
    <citation type="submission" date="2018-04" db="EMBL/GenBank/DDBJ databases">
        <title>The genome of golden apple snail Pomacea canaliculata provides insight into stress tolerance and invasive adaptation.</title>
        <authorList>
            <person name="Liu C."/>
            <person name="Liu B."/>
            <person name="Ren Y."/>
            <person name="Zhang Y."/>
            <person name="Wang H."/>
            <person name="Li S."/>
            <person name="Jiang F."/>
            <person name="Yin L."/>
            <person name="Zhang G."/>
            <person name="Qian W."/>
            <person name="Fan W."/>
        </authorList>
    </citation>
    <scope>NUCLEOTIDE SEQUENCE [LARGE SCALE GENOMIC DNA]</scope>
    <source>
        <strain evidence="3">SZHN2017</strain>
        <tissue evidence="3">Muscle</tissue>
    </source>
</reference>
<dbReference type="Proteomes" id="UP000245119">
    <property type="component" value="Linkage Group LG8"/>
</dbReference>
<feature type="region of interest" description="Disordered" evidence="1">
    <location>
        <begin position="579"/>
        <end position="620"/>
    </location>
</feature>
<comment type="caution">
    <text evidence="3">The sequence shown here is derived from an EMBL/GenBank/DDBJ whole genome shotgun (WGS) entry which is preliminary data.</text>
</comment>
<feature type="compositionally biased region" description="Basic and acidic residues" evidence="1">
    <location>
        <begin position="928"/>
        <end position="937"/>
    </location>
</feature>
<dbReference type="InterPro" id="IPR055309">
    <property type="entry name" value="Znf318-like"/>
</dbReference>
<evidence type="ECO:0000256" key="1">
    <source>
        <dbReference type="SAM" id="MobiDB-lite"/>
    </source>
</evidence>
<feature type="compositionally biased region" description="Polar residues" evidence="1">
    <location>
        <begin position="488"/>
        <end position="497"/>
    </location>
</feature>
<evidence type="ECO:0000259" key="2">
    <source>
        <dbReference type="SMART" id="SM00451"/>
    </source>
</evidence>
<feature type="compositionally biased region" description="Basic and acidic residues" evidence="1">
    <location>
        <begin position="888"/>
        <end position="897"/>
    </location>
</feature>
<dbReference type="OrthoDB" id="10072641at2759"/>
<feature type="region of interest" description="Disordered" evidence="1">
    <location>
        <begin position="474"/>
        <end position="530"/>
    </location>
</feature>
<feature type="compositionally biased region" description="Basic and acidic residues" evidence="1">
    <location>
        <begin position="1257"/>
        <end position="1281"/>
    </location>
</feature>
<feature type="region of interest" description="Disordered" evidence="1">
    <location>
        <begin position="709"/>
        <end position="773"/>
    </location>
</feature>
<feature type="compositionally biased region" description="Low complexity" evidence="1">
    <location>
        <begin position="388"/>
        <end position="401"/>
    </location>
</feature>
<feature type="compositionally biased region" description="Basic and acidic residues" evidence="1">
    <location>
        <begin position="1288"/>
        <end position="1311"/>
    </location>
</feature>
<feature type="compositionally biased region" description="Basic and acidic residues" evidence="1">
    <location>
        <begin position="1346"/>
        <end position="1367"/>
    </location>
</feature>
<dbReference type="InterPro" id="IPR003604">
    <property type="entry name" value="Matrin/U1-like-C_Znf_C2H2"/>
</dbReference>
<feature type="compositionally biased region" description="Acidic residues" evidence="1">
    <location>
        <begin position="1233"/>
        <end position="1242"/>
    </location>
</feature>
<feature type="compositionally biased region" description="Basic and acidic residues" evidence="1">
    <location>
        <begin position="86"/>
        <end position="102"/>
    </location>
</feature>
<organism evidence="3 4">
    <name type="scientific">Pomacea canaliculata</name>
    <name type="common">Golden apple snail</name>
    <dbReference type="NCBI Taxonomy" id="400727"/>
    <lineage>
        <taxon>Eukaryota</taxon>
        <taxon>Metazoa</taxon>
        <taxon>Spiralia</taxon>
        <taxon>Lophotrochozoa</taxon>
        <taxon>Mollusca</taxon>
        <taxon>Gastropoda</taxon>
        <taxon>Caenogastropoda</taxon>
        <taxon>Architaenioglossa</taxon>
        <taxon>Ampullarioidea</taxon>
        <taxon>Ampullariidae</taxon>
        <taxon>Pomacea</taxon>
    </lineage>
</organism>
<proteinExistence type="predicted"/>
<name>A0A2T7NZH3_POMCA</name>
<feature type="compositionally biased region" description="Basic and acidic residues" evidence="1">
    <location>
        <begin position="860"/>
        <end position="881"/>
    </location>
</feature>
<feature type="region of interest" description="Disordered" evidence="1">
    <location>
        <begin position="1"/>
        <end position="111"/>
    </location>
</feature>
<keyword evidence="4" id="KW-1185">Reference proteome</keyword>
<feature type="compositionally biased region" description="Basic and acidic residues" evidence="1">
    <location>
        <begin position="1"/>
        <end position="10"/>
    </location>
</feature>
<dbReference type="GO" id="GO:0008270">
    <property type="term" value="F:zinc ion binding"/>
    <property type="evidence" value="ECO:0007669"/>
    <property type="project" value="InterPro"/>
</dbReference>
<dbReference type="EMBL" id="PZQS01000008">
    <property type="protein sequence ID" value="PVD26571.1"/>
    <property type="molecule type" value="Genomic_DNA"/>
</dbReference>
<feature type="compositionally biased region" description="Basic and acidic residues" evidence="1">
    <location>
        <begin position="975"/>
        <end position="987"/>
    </location>
</feature>
<dbReference type="GO" id="GO:0003676">
    <property type="term" value="F:nucleic acid binding"/>
    <property type="evidence" value="ECO:0007669"/>
    <property type="project" value="InterPro"/>
</dbReference>
<gene>
    <name evidence="3" type="ORF">C0Q70_14248</name>
</gene>
<dbReference type="PANTHER" id="PTHR15577:SF2">
    <property type="entry name" value="ZINC FINGER PROTEIN 318"/>
    <property type="match status" value="1"/>
</dbReference>
<dbReference type="GO" id="GO:0045893">
    <property type="term" value="P:positive regulation of DNA-templated transcription"/>
    <property type="evidence" value="ECO:0007669"/>
    <property type="project" value="TreeGrafter"/>
</dbReference>
<feature type="compositionally biased region" description="Basic and acidic residues" evidence="1">
    <location>
        <begin position="709"/>
        <end position="765"/>
    </location>
</feature>
<feature type="compositionally biased region" description="Polar residues" evidence="1">
    <location>
        <begin position="607"/>
        <end position="620"/>
    </location>
</feature>
<feature type="compositionally biased region" description="Basic and acidic residues" evidence="1">
    <location>
        <begin position="248"/>
        <end position="261"/>
    </location>
</feature>
<dbReference type="PANTHER" id="PTHR15577">
    <property type="entry name" value="ZINC FINGER CONTAINING PROTEIN"/>
    <property type="match status" value="1"/>
</dbReference>
<feature type="region of interest" description="Disordered" evidence="1">
    <location>
        <begin position="807"/>
        <end position="1013"/>
    </location>
</feature>
<feature type="compositionally biased region" description="Basic and acidic residues" evidence="1">
    <location>
        <begin position="1319"/>
        <end position="1333"/>
    </location>
</feature>
<protein>
    <recommendedName>
        <fullName evidence="2">U1-type domain-containing protein</fullName>
    </recommendedName>
</protein>
<accession>A0A2T7NZH3</accession>
<sequence>MVFRGRDSSRARGRSRPFRFRGRGARRPYGRGSSRGGHDGKREEGLRITLRNVDAASYNRRDKSWSDDRESDRFEKYGEDYDDYDNYDKEKRDRRTPSRESRNSPPRKRQHIESDLLEDESLRITVGNDLYKKEGRSPSTEKQGDRPQYAEGEVWEGRGDREEDRQARRDQSNERRYGKNYDGFGKRTDFDNPSGSKPYYHNRNPEEGSRGRGRPYSQRGFERGRGRGRGGDGSGFRDRRNYSTFERPQTRSERYSRSPSHERRRSRSYSRERHSGSMSYRRPRSRSYSRERRNYSHGRRVIVMADEVVVGIGEAAVEGEVMVEQGVTAGKEVTALEVDPHAGVALEGLAASHEAIAQEEGHRAATAEEGVDSATGRRDSVDRRSIGRSRSSSSSSSSGSSKGRDITGGMSEKEYEEEMFRRLKSELTSNYSNPSEREERIAKHIREMAKISPVLFRNFMSKNAGNLAALTLPQEQEEEKPVDADTGANESPVSDPSQAKPLRSILKRKEGSLSPSRTMETEHLGEQPMSNIEKVIHSLRKGSGALEKEAASSGPHQTVALKHLSSYMDIEDEEEFLYGEEKLKKENPATVLQKGKKDGKDDKKQGAESNVQDQAEASDLSSTVKNILESIGFNFDLSRRMQELARQKKEQEQADPSLAINQTASFLGSTDLASSFKANIFQQETKSKANVKADVASLVEEVRQATRLAQEKAKKAKEQEERHMNTRGRDRERSRDSLPEAELQKEIPQKETTVKREPELGESQEKYMPSPAVYPYNTFGVSSYETYLPSQQYSQYHGYGSYSYFPPPEEEYVPDYEDPHQPKPVRTSNLISLAGDVTQSEAKTRQDEFGLRPNDQVEAQPKDSSKLEKKQGDVGLKKPMERIFIMKKQGEGDKGEFFGEETGFSRRIVLPPKDKLKPPGKQMLGSDSPKEAAKRTESLPSSASDSSSYRDTKRRGSSPDPSLRHPKQSRLSSPEYEKKDSKKESEAFKSSVGSQIGAKDSNIDSETPGPQRKAVISVAKDKARVLMQEEERRRKVAVLQRELCVLKQQHNDLLRKRRRQTDGHKDPLLAENLKLQEEINSQIYALERGRDVASSCKSPSHQIESLAKNDDYFSAGLSEGSEKRRSTFWYRLDPFERPWLIEALQKSEGKVKEGPVQAHAIKGLEFMMATSAFYCSLCKEFAGDLSVAESHMKSDEHHEKYREYIAQNPFYEKRYTLERSASLTLQKSSSAVSDEESTDGEEEKQTKPKKKSSVSQYKDESHQTARDNQERVRKELFEKQLDNSSKSNEAEKRKSRESRDSPLKDIPKTDGCESQSLKEPAKTDKKYILKDEEIPLPQGSKSQENNSEKKDILAEEEKKEADTESKGKIPIKLTGKSGIKPPAPPPIQSWKAITRPIPKSKRFQPVKPVPAVASGNSTQPAPLDEFLTLGTKTSQPLPIVKEASAAIVSKVLLLATQPVTSAATKEEQAVEPMAATVLGPPPEPLPPGTYPVNAPSAYVQPPVPSGQGYPVPSTGGMPVSLPPMMNLSMPPPVLQPPSMMPCGPPVSQHGYQGPYPYYGPPMMGPAPWPPMMGGPLP</sequence>
<dbReference type="GO" id="GO:0045892">
    <property type="term" value="P:negative regulation of DNA-templated transcription"/>
    <property type="evidence" value="ECO:0007669"/>
    <property type="project" value="TreeGrafter"/>
</dbReference>
<feature type="compositionally biased region" description="Basic and acidic residues" evidence="1">
    <location>
        <begin position="375"/>
        <end position="385"/>
    </location>
</feature>
<feature type="compositionally biased region" description="Low complexity" evidence="1">
    <location>
        <begin position="938"/>
        <end position="947"/>
    </location>
</feature>
<feature type="compositionally biased region" description="Basic and acidic residues" evidence="1">
    <location>
        <begin position="155"/>
        <end position="190"/>
    </location>
</feature>
<feature type="region of interest" description="Disordered" evidence="1">
    <location>
        <begin position="128"/>
        <end position="292"/>
    </location>
</feature>
<feature type="compositionally biased region" description="Basic and acidic residues" evidence="1">
    <location>
        <begin position="59"/>
        <end position="79"/>
    </location>
</feature>
<feature type="region of interest" description="Disordered" evidence="1">
    <location>
        <begin position="359"/>
        <end position="420"/>
    </location>
</feature>